<dbReference type="Proteomes" id="UP001176521">
    <property type="component" value="Unassembled WGS sequence"/>
</dbReference>
<dbReference type="EMBL" id="JAPDMQ010000149">
    <property type="protein sequence ID" value="KAK0532900.1"/>
    <property type="molecule type" value="Genomic_DNA"/>
</dbReference>
<feature type="repeat" description="WD" evidence="4">
    <location>
        <begin position="568"/>
        <end position="601"/>
    </location>
</feature>
<feature type="domain" description="Anaphase-promoting complex subunit 4-like WD40" evidence="5">
    <location>
        <begin position="500"/>
        <end position="580"/>
    </location>
</feature>
<dbReference type="PROSITE" id="PS50082">
    <property type="entry name" value="WD_REPEATS_2"/>
    <property type="match status" value="5"/>
</dbReference>
<dbReference type="InterPro" id="IPR001680">
    <property type="entry name" value="WD40_rpt"/>
</dbReference>
<evidence type="ECO:0000313" key="7">
    <source>
        <dbReference type="Proteomes" id="UP001176521"/>
    </source>
</evidence>
<reference evidence="6" key="1">
    <citation type="journal article" date="2023" name="PhytoFront">
        <title>Draft Genome Resources of Seven Strains of Tilletia horrida, Causal Agent of Kernel Smut of Rice.</title>
        <authorList>
            <person name="Khanal S."/>
            <person name="Antony Babu S."/>
            <person name="Zhou X.G."/>
        </authorList>
    </citation>
    <scope>NUCLEOTIDE SEQUENCE</scope>
    <source>
        <strain evidence="6">TX3</strain>
    </source>
</reference>
<dbReference type="InterPro" id="IPR019775">
    <property type="entry name" value="WD40_repeat_CS"/>
</dbReference>
<evidence type="ECO:0000256" key="4">
    <source>
        <dbReference type="PROSITE-ProRule" id="PRU00221"/>
    </source>
</evidence>
<name>A0AAN6JKP1_9BASI</name>
<dbReference type="Gene3D" id="2.130.10.10">
    <property type="entry name" value="YVTN repeat-like/Quinoprotein amine dehydrogenase"/>
    <property type="match status" value="2"/>
</dbReference>
<keyword evidence="1 4" id="KW-0853">WD repeat</keyword>
<dbReference type="GO" id="GO:0030864">
    <property type="term" value="C:cortical actin cytoskeleton"/>
    <property type="evidence" value="ECO:0007669"/>
    <property type="project" value="TreeGrafter"/>
</dbReference>
<dbReference type="Pfam" id="PF00400">
    <property type="entry name" value="WD40"/>
    <property type="match status" value="5"/>
</dbReference>
<feature type="repeat" description="WD" evidence="4">
    <location>
        <begin position="611"/>
        <end position="647"/>
    </location>
</feature>
<feature type="repeat" description="WD" evidence="4">
    <location>
        <begin position="62"/>
        <end position="103"/>
    </location>
</feature>
<dbReference type="InterPro" id="IPR015943">
    <property type="entry name" value="WD40/YVTN_repeat-like_dom_sf"/>
</dbReference>
<proteinExistence type="inferred from homology"/>
<dbReference type="Pfam" id="PF12894">
    <property type="entry name" value="ANAPC4_WD40"/>
    <property type="match status" value="1"/>
</dbReference>
<dbReference type="FunFam" id="2.130.10.10:FF:000102">
    <property type="entry name" value="Actin-interacting protein 1"/>
    <property type="match status" value="1"/>
</dbReference>
<dbReference type="PANTHER" id="PTHR19856">
    <property type="entry name" value="WD-REPEATCONTAINING PROTEIN WDR1"/>
    <property type="match status" value="1"/>
</dbReference>
<feature type="repeat" description="WD" evidence="4">
    <location>
        <begin position="193"/>
        <end position="234"/>
    </location>
</feature>
<dbReference type="GO" id="GO:0051015">
    <property type="term" value="F:actin filament binding"/>
    <property type="evidence" value="ECO:0007669"/>
    <property type="project" value="TreeGrafter"/>
</dbReference>
<evidence type="ECO:0000256" key="2">
    <source>
        <dbReference type="ARBA" id="ARBA00022737"/>
    </source>
</evidence>
<protein>
    <submittedName>
        <fullName evidence="6">WD40 repeat-like protein</fullName>
    </submittedName>
</protein>
<comment type="caution">
    <text evidence="6">The sequence shown here is derived from an EMBL/GenBank/DDBJ whole genome shotgun (WGS) entry which is preliminary data.</text>
</comment>
<dbReference type="PANTHER" id="PTHR19856:SF0">
    <property type="entry name" value="WD REPEAT-CONTAINING PROTEIN 1"/>
    <property type="match status" value="1"/>
</dbReference>
<dbReference type="PROSITE" id="PS50294">
    <property type="entry name" value="WD_REPEATS_REGION"/>
    <property type="match status" value="5"/>
</dbReference>
<dbReference type="SUPFAM" id="SSF50978">
    <property type="entry name" value="WD40 repeat-like"/>
    <property type="match status" value="2"/>
</dbReference>
<dbReference type="AlphaFoldDB" id="A0AAN6JKP1"/>
<gene>
    <name evidence="6" type="primary">AIP1</name>
    <name evidence="6" type="ORF">OC842_003145</name>
</gene>
<accession>A0AAN6JKP1</accession>
<organism evidence="6 7">
    <name type="scientific">Tilletia horrida</name>
    <dbReference type="NCBI Taxonomy" id="155126"/>
    <lineage>
        <taxon>Eukaryota</taxon>
        <taxon>Fungi</taxon>
        <taxon>Dikarya</taxon>
        <taxon>Basidiomycota</taxon>
        <taxon>Ustilaginomycotina</taxon>
        <taxon>Exobasidiomycetes</taxon>
        <taxon>Tilletiales</taxon>
        <taxon>Tilletiaceae</taxon>
        <taxon>Tilletia</taxon>
    </lineage>
</organism>
<dbReference type="FunFam" id="2.130.10.10:FF:000167">
    <property type="entry name" value="Actin-interacting protein 1"/>
    <property type="match status" value="1"/>
</dbReference>
<sequence length="647" mass="66374">MSATLRALYPANPITARAQSTKLGSDAHGTTLSYAAGRTAIIRPLDPTAAPTKGKALSTIAYAEHAQPTTAVRISPSGFYAASADAGGSVRIWDLVGTEQILKAEVKVVAGRLNDLGWDGEGQRMIAAGSGREFFGRAFLIDTGSSAGEISGHSKPINAVALKPQRPFRAVTASDDNTLVFYHGVPFKYNRTLTTHSRFVQDVSYAPNGERFVSVGSDGKVFVYEGKTGDVLYELSAEVGASAGHSGTIFAVDFAPDSKRIVTASADGTAKVWDVDAKQVLGTWDFNGKSDLGASGAGQDKALDQQVGVTWLAGETDGFASVSLSGEINVVSAVSAGSSSAKVAKLHGACASISSLVLAPSSGGAAKLLAGTFDGRVIAYDAQGRAAIVQGPRHGSAVAALVASAQSSNVLSIGLDETLRLIGADGTYSSSVSAGTTGNPKFLALGGGGSGLGPVFVGTPSGIDVFPSLPSASTKSHVAQSYTISSLAAAQTGTTGKLTLAVGAEDGKVHLYAYGGGAELKEVQTIARQGVISALAFSPDGALLAVGEGNGKITVHNTADWSLKTSHWSFHTARVQTIQFSPDSTHAVSGSLDTHAYIWSVAKPMKRIQIPKAHANGVTAVAWLDDATVASAGADACIKIWDIKKHE</sequence>
<dbReference type="InterPro" id="IPR020472">
    <property type="entry name" value="WD40_PAC1"/>
</dbReference>
<dbReference type="SMART" id="SM00320">
    <property type="entry name" value="WD40"/>
    <property type="match status" value="9"/>
</dbReference>
<dbReference type="PRINTS" id="PR00320">
    <property type="entry name" value="GPROTEINBRPT"/>
</dbReference>
<evidence type="ECO:0000259" key="5">
    <source>
        <dbReference type="Pfam" id="PF12894"/>
    </source>
</evidence>
<dbReference type="InterPro" id="IPR036322">
    <property type="entry name" value="WD40_repeat_dom_sf"/>
</dbReference>
<comment type="similarity">
    <text evidence="3">Belongs to the WD repeat AIP1 family.</text>
</comment>
<keyword evidence="2" id="KW-0677">Repeat</keyword>
<feature type="repeat" description="WD" evidence="4">
    <location>
        <begin position="242"/>
        <end position="283"/>
    </location>
</feature>
<dbReference type="InterPro" id="IPR024977">
    <property type="entry name" value="Apc4-like_WD40_dom"/>
</dbReference>
<dbReference type="GO" id="GO:0030042">
    <property type="term" value="P:actin filament depolymerization"/>
    <property type="evidence" value="ECO:0007669"/>
    <property type="project" value="TreeGrafter"/>
</dbReference>
<evidence type="ECO:0000256" key="1">
    <source>
        <dbReference type="ARBA" id="ARBA00022574"/>
    </source>
</evidence>
<dbReference type="PROSITE" id="PS00678">
    <property type="entry name" value="WD_REPEATS_1"/>
    <property type="match status" value="2"/>
</dbReference>
<evidence type="ECO:0000256" key="3">
    <source>
        <dbReference type="ARBA" id="ARBA00038366"/>
    </source>
</evidence>
<evidence type="ECO:0000313" key="6">
    <source>
        <dbReference type="EMBL" id="KAK0532900.1"/>
    </source>
</evidence>
<keyword evidence="7" id="KW-1185">Reference proteome</keyword>